<feature type="transmembrane region" description="Helical" evidence="1">
    <location>
        <begin position="7"/>
        <end position="25"/>
    </location>
</feature>
<name>A0A235BR86_UNCW3</name>
<dbReference type="EMBL" id="NOZQ01000176">
    <property type="protein sequence ID" value="OYD14529.1"/>
    <property type="molecule type" value="Genomic_DNA"/>
</dbReference>
<evidence type="ECO:0000313" key="3">
    <source>
        <dbReference type="EMBL" id="OYD14529.1"/>
    </source>
</evidence>
<dbReference type="Gene3D" id="3.30.1330.130">
    <property type="match status" value="1"/>
</dbReference>
<proteinExistence type="predicted"/>
<reference evidence="3 4" key="1">
    <citation type="submission" date="2017-07" db="EMBL/GenBank/DDBJ databases">
        <title>Recovery of genomes from metagenomes via a dereplication, aggregation, and scoring strategy.</title>
        <authorList>
            <person name="Sieber C.M."/>
            <person name="Probst A.J."/>
            <person name="Sharrar A."/>
            <person name="Thomas B.C."/>
            <person name="Hess M."/>
            <person name="Tringe S.G."/>
            <person name="Banfield J.F."/>
        </authorList>
    </citation>
    <scope>NUCLEOTIDE SEQUENCE [LARGE SCALE GENOMIC DNA]</scope>
    <source>
        <strain evidence="3">JGI_Cruoil_03_44_89</strain>
    </source>
</reference>
<evidence type="ECO:0000259" key="2">
    <source>
        <dbReference type="Pfam" id="PF02663"/>
    </source>
</evidence>
<dbReference type="AlphaFoldDB" id="A0A235BR86"/>
<feature type="domain" description="Formylmethanofuran dehydrogenase subunit E" evidence="2">
    <location>
        <begin position="60"/>
        <end position="207"/>
    </location>
</feature>
<evidence type="ECO:0000256" key="1">
    <source>
        <dbReference type="SAM" id="Phobius"/>
    </source>
</evidence>
<dbReference type="Proteomes" id="UP000215215">
    <property type="component" value="Unassembled WGS sequence"/>
</dbReference>
<keyword evidence="1" id="KW-0812">Transmembrane</keyword>
<dbReference type="SUPFAM" id="SSF143555">
    <property type="entry name" value="FwdE-like"/>
    <property type="match status" value="1"/>
</dbReference>
<protein>
    <recommendedName>
        <fullName evidence="2">Formylmethanofuran dehydrogenase subunit E domain-containing protein</fullName>
    </recommendedName>
</protein>
<dbReference type="Pfam" id="PF02663">
    <property type="entry name" value="FmdE"/>
    <property type="match status" value="1"/>
</dbReference>
<organism evidence="3 4">
    <name type="scientific">candidate division WOR-3 bacterium JGI_Cruoil_03_44_89</name>
    <dbReference type="NCBI Taxonomy" id="1973748"/>
    <lineage>
        <taxon>Bacteria</taxon>
        <taxon>Bacteria division WOR-3</taxon>
    </lineage>
</organism>
<dbReference type="InterPro" id="IPR003814">
    <property type="entry name" value="FmdEsu_dom"/>
</dbReference>
<sequence>MSRLTKGVLYLTGLVVVGLLSFYGGRLSIKPHTVSELSPIFIYDKEDLLELSIEDIGKYHGDVCPCVAVAFRATQLAISKLWEEEIPRRKDFRIITRCPTQGTQDAFEFITRAKTGKNREGDFRIELPEGTSFENLSADNFAFIFIRKSTGDSLEVQVKEEIFPEGFFKLMNKVKSGKAAQKEKKEFENAKDELKHRYLNLPVDEVFVFNGE</sequence>
<gene>
    <name evidence="3" type="ORF">CH333_07750</name>
</gene>
<comment type="caution">
    <text evidence="3">The sequence shown here is derived from an EMBL/GenBank/DDBJ whole genome shotgun (WGS) entry which is preliminary data.</text>
</comment>
<keyword evidence="1" id="KW-1133">Transmembrane helix</keyword>
<accession>A0A235BR86</accession>
<keyword evidence="1" id="KW-0472">Membrane</keyword>
<evidence type="ECO:0000313" key="4">
    <source>
        <dbReference type="Proteomes" id="UP000215215"/>
    </source>
</evidence>